<dbReference type="AlphaFoldDB" id="A0A382H815"/>
<dbReference type="InterPro" id="IPR043129">
    <property type="entry name" value="ATPase_NBD"/>
</dbReference>
<accession>A0A382H815</accession>
<name>A0A382H815_9ZZZZ</name>
<dbReference type="SUPFAM" id="SSF53067">
    <property type="entry name" value="Actin-like ATPase domain"/>
    <property type="match status" value="1"/>
</dbReference>
<feature type="domain" description="Gcp-like" evidence="1">
    <location>
        <begin position="1"/>
        <end position="58"/>
    </location>
</feature>
<evidence type="ECO:0000313" key="2">
    <source>
        <dbReference type="EMBL" id="SVB83438.1"/>
    </source>
</evidence>
<feature type="non-terminal residue" evidence="2">
    <location>
        <position position="153"/>
    </location>
</feature>
<dbReference type="PANTHER" id="PTHR11735:SF11">
    <property type="entry name" value="TRNA THREONYLCARBAMOYLADENOSINE BIOSYNTHESIS PROTEIN TSAB"/>
    <property type="match status" value="1"/>
</dbReference>
<sequence length="153" mass="16515">MHQAGKTLKDFDAVAVSIGPGSFTGLRIGLGFAKGLAYSHGLPIVPVPTLEAMAFGGKDAKPNRGIAFSHSKKVFYQEFDWNNEIPFAKAKATAGEINEFLPNLSTDGVAFQWNCDTLIPESLELLPAKPSATDVGLLGSKRYDEWITAKPFD</sequence>
<dbReference type="EMBL" id="UINC01059719">
    <property type="protein sequence ID" value="SVB83438.1"/>
    <property type="molecule type" value="Genomic_DNA"/>
</dbReference>
<protein>
    <recommendedName>
        <fullName evidence="1">Gcp-like domain-containing protein</fullName>
    </recommendedName>
</protein>
<dbReference type="NCBIfam" id="TIGR03725">
    <property type="entry name" value="T6A_YeaZ"/>
    <property type="match status" value="1"/>
</dbReference>
<reference evidence="2" key="1">
    <citation type="submission" date="2018-05" db="EMBL/GenBank/DDBJ databases">
        <authorList>
            <person name="Lanie J.A."/>
            <person name="Ng W.-L."/>
            <person name="Kazmierczak K.M."/>
            <person name="Andrzejewski T.M."/>
            <person name="Davidsen T.M."/>
            <person name="Wayne K.J."/>
            <person name="Tettelin H."/>
            <person name="Glass J.I."/>
            <person name="Rusch D."/>
            <person name="Podicherti R."/>
            <person name="Tsui H.-C.T."/>
            <person name="Winkler M.E."/>
        </authorList>
    </citation>
    <scope>NUCLEOTIDE SEQUENCE</scope>
</reference>
<dbReference type="InterPro" id="IPR000905">
    <property type="entry name" value="Gcp-like_dom"/>
</dbReference>
<dbReference type="Gene3D" id="3.30.420.40">
    <property type="match status" value="1"/>
</dbReference>
<dbReference type="GO" id="GO:0005829">
    <property type="term" value="C:cytosol"/>
    <property type="evidence" value="ECO:0007669"/>
    <property type="project" value="TreeGrafter"/>
</dbReference>
<evidence type="ECO:0000259" key="1">
    <source>
        <dbReference type="Pfam" id="PF00814"/>
    </source>
</evidence>
<dbReference type="PANTHER" id="PTHR11735">
    <property type="entry name" value="TRNA N6-ADENOSINE THREONYLCARBAMOYLTRANSFERASE"/>
    <property type="match status" value="1"/>
</dbReference>
<dbReference type="GO" id="GO:0002949">
    <property type="term" value="P:tRNA threonylcarbamoyladenosine modification"/>
    <property type="evidence" value="ECO:0007669"/>
    <property type="project" value="InterPro"/>
</dbReference>
<dbReference type="Pfam" id="PF00814">
    <property type="entry name" value="TsaD"/>
    <property type="match status" value="1"/>
</dbReference>
<dbReference type="InterPro" id="IPR022496">
    <property type="entry name" value="T6A_TsaB"/>
</dbReference>
<organism evidence="2">
    <name type="scientific">marine metagenome</name>
    <dbReference type="NCBI Taxonomy" id="408172"/>
    <lineage>
        <taxon>unclassified sequences</taxon>
        <taxon>metagenomes</taxon>
        <taxon>ecological metagenomes</taxon>
    </lineage>
</organism>
<gene>
    <name evidence="2" type="ORF">METZ01_LOCUS236292</name>
</gene>
<proteinExistence type="predicted"/>